<keyword evidence="4" id="KW-1185">Reference proteome</keyword>
<dbReference type="RefSeq" id="WP_077130601.1">
    <property type="nucleotide sequence ID" value="NZ_CP014263.1"/>
</dbReference>
<feature type="region of interest" description="Disordered" evidence="1">
    <location>
        <begin position="100"/>
        <end position="124"/>
    </location>
</feature>
<protein>
    <submittedName>
        <fullName evidence="3">Uncharacterized protein</fullName>
    </submittedName>
</protein>
<feature type="signal peptide" evidence="2">
    <location>
        <begin position="1"/>
        <end position="23"/>
    </location>
</feature>
<feature type="compositionally biased region" description="Basic and acidic residues" evidence="1">
    <location>
        <begin position="106"/>
        <end position="121"/>
    </location>
</feature>
<dbReference type="AlphaFoldDB" id="A0A1P9WUX7"/>
<dbReference type="STRING" id="1178516.AWR27_07380"/>
<proteinExistence type="predicted"/>
<reference evidence="3 4" key="1">
    <citation type="submission" date="2016-01" db="EMBL/GenBank/DDBJ databases">
        <authorList>
            <person name="Oliw E.H."/>
        </authorList>
    </citation>
    <scope>NUCLEOTIDE SEQUENCE [LARGE SCALE GENOMIC DNA]</scope>
    <source>
        <strain evidence="3 4">DY10</strain>
    </source>
</reference>
<evidence type="ECO:0000256" key="2">
    <source>
        <dbReference type="SAM" id="SignalP"/>
    </source>
</evidence>
<evidence type="ECO:0000313" key="3">
    <source>
        <dbReference type="EMBL" id="AQG79159.1"/>
    </source>
</evidence>
<dbReference type="Proteomes" id="UP000187941">
    <property type="component" value="Chromosome"/>
</dbReference>
<evidence type="ECO:0000256" key="1">
    <source>
        <dbReference type="SAM" id="MobiDB-lite"/>
    </source>
</evidence>
<feature type="chain" id="PRO_5013134529" evidence="2">
    <location>
        <begin position="24"/>
        <end position="217"/>
    </location>
</feature>
<accession>A0A1P9WUX7</accession>
<organism evidence="3 4">
    <name type="scientific">Spirosoma montaniterrae</name>
    <dbReference type="NCBI Taxonomy" id="1178516"/>
    <lineage>
        <taxon>Bacteria</taxon>
        <taxon>Pseudomonadati</taxon>
        <taxon>Bacteroidota</taxon>
        <taxon>Cytophagia</taxon>
        <taxon>Cytophagales</taxon>
        <taxon>Cytophagaceae</taxon>
        <taxon>Spirosoma</taxon>
    </lineage>
</organism>
<gene>
    <name evidence="3" type="ORF">AWR27_07380</name>
</gene>
<dbReference type="EMBL" id="CP014263">
    <property type="protein sequence ID" value="AQG79159.1"/>
    <property type="molecule type" value="Genomic_DNA"/>
</dbReference>
<dbReference type="KEGG" id="smon:AWR27_07380"/>
<sequence>MKTNAIILFLLSVALFTTTGVTARSLSDDPPRITFMLKNTLGYHRMFLVEGPGIKYGFTMGRRETIPCNWPVGARLHFTNDGETGTGLIFTVRAEDEGKTLGTDTGAKEEKEKRQVKRENSTPDASLRVTVRLRNPSLLPQKVAIISYEPGETGNSTQIEVMAPRVSYRHTYPVGTKVYLADNEQVNTVMSGKRIDSDKPFLIVKEGDKGKTFDIFE</sequence>
<dbReference type="OrthoDB" id="949206at2"/>
<evidence type="ECO:0000313" key="4">
    <source>
        <dbReference type="Proteomes" id="UP000187941"/>
    </source>
</evidence>
<keyword evidence="2" id="KW-0732">Signal</keyword>
<name>A0A1P9WUX7_9BACT</name>